<organism evidence="4 5">
    <name type="scientific">Pseudomonas hamedanensis</name>
    <dbReference type="NCBI Taxonomy" id="2745504"/>
    <lineage>
        <taxon>Bacteria</taxon>
        <taxon>Pseudomonadati</taxon>
        <taxon>Pseudomonadota</taxon>
        <taxon>Gammaproteobacteria</taxon>
        <taxon>Pseudomonadales</taxon>
        <taxon>Pseudomonadaceae</taxon>
        <taxon>Pseudomonas</taxon>
    </lineage>
</organism>
<dbReference type="PANTHER" id="PTHR43000">
    <property type="entry name" value="DTDP-D-GLUCOSE 4,6-DEHYDRATASE-RELATED"/>
    <property type="match status" value="1"/>
</dbReference>
<evidence type="ECO:0000259" key="3">
    <source>
        <dbReference type="Pfam" id="PF01370"/>
    </source>
</evidence>
<evidence type="ECO:0000256" key="2">
    <source>
        <dbReference type="ARBA" id="ARBA00007637"/>
    </source>
</evidence>
<keyword evidence="5" id="KW-1185">Reference proteome</keyword>
<name>A0A9E6P3T2_9PSED</name>
<comment type="similarity">
    <text evidence="2">Belongs to the NAD(P)-dependent epimerase/dehydratase family.</text>
</comment>
<reference evidence="4 5" key="1">
    <citation type="journal article" date="2020" name="Microorganisms">
        <title>Reliable Identification of Environmental Pseudomonas Isolates Using the rpoD Gene.</title>
        <authorList>
            <consortium name="The Broad Institute Genome Sequencing Platform"/>
            <person name="Girard L."/>
            <person name="Lood C."/>
            <person name="Rokni-Zadeh H."/>
            <person name="van Noort V."/>
            <person name="Lavigne R."/>
            <person name="De Mot R."/>
        </authorList>
    </citation>
    <scope>NUCLEOTIDE SEQUENCE [LARGE SCALE GENOMIC DNA]</scope>
    <source>
        <strain evidence="4 5">SWRI65</strain>
    </source>
</reference>
<accession>A0A9E6P3T2</accession>
<dbReference type="KEGG" id="phv:HU739_010035"/>
<feature type="domain" description="NAD-dependent epimerase/dehydratase" evidence="3">
    <location>
        <begin position="35"/>
        <end position="253"/>
    </location>
</feature>
<protein>
    <submittedName>
        <fullName evidence="4">NAD(P)-dependent oxidoreductase</fullName>
    </submittedName>
</protein>
<reference evidence="4 5" key="2">
    <citation type="journal article" date="2021" name="Microorganisms">
        <title>The Ever-Expanding Pseudomonas Genus: Description of 43 New Species and Partition of the Pseudomonas putida Group.</title>
        <authorList>
            <person name="Girard L."/>
            <person name="Lood C."/>
            <person name="Hofte M."/>
            <person name="Vandamme P."/>
            <person name="Rokni-Zadeh H."/>
            <person name="van Noort V."/>
            <person name="Lavigne R."/>
            <person name="De Mot R."/>
        </authorList>
    </citation>
    <scope>NUCLEOTIDE SEQUENCE [LARGE SCALE GENOMIC DNA]</scope>
    <source>
        <strain evidence="4 5">SWRI65</strain>
    </source>
</reference>
<evidence type="ECO:0000313" key="4">
    <source>
        <dbReference type="EMBL" id="QXI19308.1"/>
    </source>
</evidence>
<evidence type="ECO:0000313" key="5">
    <source>
        <dbReference type="Proteomes" id="UP000631521"/>
    </source>
</evidence>
<dbReference type="Gene3D" id="3.90.25.10">
    <property type="entry name" value="UDP-galactose 4-epimerase, domain 1"/>
    <property type="match status" value="1"/>
</dbReference>
<dbReference type="Pfam" id="PF01370">
    <property type="entry name" value="Epimerase"/>
    <property type="match status" value="1"/>
</dbReference>
<dbReference type="Gene3D" id="3.40.50.720">
    <property type="entry name" value="NAD(P)-binding Rossmann-like Domain"/>
    <property type="match status" value="1"/>
</dbReference>
<sequence>MAAARQEFVSQGCQSSAARRAFSGSRALTAATTTVLVTGATGFVGRHLVSALLCRSFKVRAVARDLDSARSLPWFAQVEFVAADLHAPDLDVERLVEGVDVVAHLAWSGLPNYQALFHFERNLPADYAFLKRAVAAGVSQVLVTGTCFEYGLQSGPLAESVSPQPCTPYGLAKHTLRLFLQALQHEHAFCLQWARLFYLHGEGQNANSLLASLDRAIDGGEAQFNMSMGDQLRDYLEITEAASQLASLIGRPDVDGVINCCSGRPISVRALVEQRVRERQSTIELNLGHYGYSAHEPMAFWGDARRISQLKGQEHVA</sequence>
<dbReference type="SUPFAM" id="SSF51735">
    <property type="entry name" value="NAD(P)-binding Rossmann-fold domains"/>
    <property type="match status" value="1"/>
</dbReference>
<dbReference type="Proteomes" id="UP000631521">
    <property type="component" value="Chromosome"/>
</dbReference>
<dbReference type="EMBL" id="CP077091">
    <property type="protein sequence ID" value="QXI19308.1"/>
    <property type="molecule type" value="Genomic_DNA"/>
</dbReference>
<evidence type="ECO:0000256" key="1">
    <source>
        <dbReference type="ARBA" id="ARBA00005125"/>
    </source>
</evidence>
<dbReference type="InterPro" id="IPR036291">
    <property type="entry name" value="NAD(P)-bd_dom_sf"/>
</dbReference>
<proteinExistence type="inferred from homology"/>
<gene>
    <name evidence="4" type="ORF">HU739_010035</name>
</gene>
<comment type="pathway">
    <text evidence="1">Bacterial outer membrane biogenesis; LPS O-antigen biosynthesis.</text>
</comment>
<dbReference type="InterPro" id="IPR001509">
    <property type="entry name" value="Epimerase_deHydtase"/>
</dbReference>
<dbReference type="AlphaFoldDB" id="A0A9E6P3T2"/>